<evidence type="ECO:0000259" key="4">
    <source>
        <dbReference type="PROSITE" id="PS51192"/>
    </source>
</evidence>
<dbReference type="InterPro" id="IPR041471">
    <property type="entry name" value="UvrB_inter"/>
</dbReference>
<dbReference type="SMART" id="SM00487">
    <property type="entry name" value="DEXDc"/>
    <property type="match status" value="1"/>
</dbReference>
<organism evidence="5 6">
    <name type="scientific">Dethiosulfatarculus sandiegensis</name>
    <dbReference type="NCBI Taxonomy" id="1429043"/>
    <lineage>
        <taxon>Bacteria</taxon>
        <taxon>Pseudomonadati</taxon>
        <taxon>Thermodesulfobacteriota</taxon>
        <taxon>Desulfarculia</taxon>
        <taxon>Desulfarculales</taxon>
        <taxon>Desulfarculaceae</taxon>
        <taxon>Dethiosulfatarculus</taxon>
    </lineage>
</organism>
<dbReference type="Pfam" id="PF04851">
    <property type="entry name" value="ResIII"/>
    <property type="match status" value="1"/>
</dbReference>
<gene>
    <name evidence="5" type="ORF">X474_26365</name>
</gene>
<evidence type="ECO:0000313" key="6">
    <source>
        <dbReference type="Proteomes" id="UP000032233"/>
    </source>
</evidence>
<dbReference type="PANTHER" id="PTHR24029">
    <property type="entry name" value="UVRABC SYSTEM PROTEIN B"/>
    <property type="match status" value="1"/>
</dbReference>
<dbReference type="EMBL" id="AZAC01000070">
    <property type="protein sequence ID" value="KIX11057.1"/>
    <property type="molecule type" value="Genomic_DNA"/>
</dbReference>
<name>A0A0D2G7Z9_9BACT</name>
<dbReference type="Proteomes" id="UP000032233">
    <property type="component" value="Unassembled WGS sequence"/>
</dbReference>
<keyword evidence="6" id="KW-1185">Reference proteome</keyword>
<dbReference type="InterPro" id="IPR006935">
    <property type="entry name" value="Helicase/UvrB_N"/>
</dbReference>
<dbReference type="Pfam" id="PF17757">
    <property type="entry name" value="UvrB_inter"/>
    <property type="match status" value="1"/>
</dbReference>
<reference evidence="5 6" key="1">
    <citation type="submission" date="2013-11" db="EMBL/GenBank/DDBJ databases">
        <title>Metagenomic analysis of a methanogenic consortium involved in long chain n-alkane degradation.</title>
        <authorList>
            <person name="Davidova I.A."/>
            <person name="Callaghan A.V."/>
            <person name="Wawrik B."/>
            <person name="Pruitt S."/>
            <person name="Marks C."/>
            <person name="Duncan K.E."/>
            <person name="Suflita J.M."/>
        </authorList>
    </citation>
    <scope>NUCLEOTIDE SEQUENCE [LARGE SCALE GENOMIC DNA]</scope>
    <source>
        <strain evidence="5 6">SPR</strain>
    </source>
</reference>
<dbReference type="GO" id="GO:0005524">
    <property type="term" value="F:ATP binding"/>
    <property type="evidence" value="ECO:0007669"/>
    <property type="project" value="UniProtKB-KW"/>
</dbReference>
<keyword evidence="3" id="KW-0067">ATP-binding</keyword>
<dbReference type="InParanoid" id="A0A0D2G7Z9"/>
<dbReference type="InterPro" id="IPR027417">
    <property type="entry name" value="P-loop_NTPase"/>
</dbReference>
<dbReference type="GO" id="GO:0016887">
    <property type="term" value="F:ATP hydrolysis activity"/>
    <property type="evidence" value="ECO:0007669"/>
    <property type="project" value="InterPro"/>
</dbReference>
<dbReference type="GO" id="GO:0009380">
    <property type="term" value="C:excinuclease repair complex"/>
    <property type="evidence" value="ECO:0007669"/>
    <property type="project" value="InterPro"/>
</dbReference>
<dbReference type="GO" id="GO:0006289">
    <property type="term" value="P:nucleotide-excision repair"/>
    <property type="evidence" value="ECO:0007669"/>
    <property type="project" value="InterPro"/>
</dbReference>
<dbReference type="CDD" id="cd17916">
    <property type="entry name" value="DEXHc_UvrB"/>
    <property type="match status" value="1"/>
</dbReference>
<feature type="non-terminal residue" evidence="5">
    <location>
        <position position="1"/>
    </location>
</feature>
<dbReference type="SUPFAM" id="SSF52540">
    <property type="entry name" value="P-loop containing nucleoside triphosphate hydrolases"/>
    <property type="match status" value="1"/>
</dbReference>
<feature type="non-terminal residue" evidence="5">
    <location>
        <position position="398"/>
    </location>
</feature>
<feature type="domain" description="Helicase ATP-binding" evidence="4">
    <location>
        <begin position="14"/>
        <end position="171"/>
    </location>
</feature>
<dbReference type="PROSITE" id="PS51192">
    <property type="entry name" value="HELICASE_ATP_BIND_1"/>
    <property type="match status" value="1"/>
</dbReference>
<dbReference type="Gene3D" id="3.40.50.300">
    <property type="entry name" value="P-loop containing nucleotide triphosphate hydrolases"/>
    <property type="match status" value="2"/>
</dbReference>
<sequence>PAGDQPKAIIGLAEGVREGLRDQTLLGVTGSGKTFTMAKLIEEVQKPTLVLAPNKTLAAQLASEIRDVMPENAVMYFVSYYDYYQPEAYVPTTDTFIEKDASINAEVEKLRHAATAALLSRRDVVVVASVSCIYGIGSPEDYAGMAVFLAEGAPYDRDKLIYDLIDIQYDRNDYELSRGTFRVRGDVLDVFPPYAEVPIRVEFFGDEIESIAEVDHVTGEVVNRFGATPVWPATHYVTPKDKLTDAVASIKAELHERLVRLNAEGKLLEAQRLEMRTSYDLEMLEEMGYCNGIENYSRHLDGRKPGEPPHTLIDYFGDDFLCIIDESHVTVPQLHGMYEGDRSRKLTLVEHGFRLPSALDNRPLKFDEFRARIPQTVFVSATPGDYETRTSQRVVEQI</sequence>
<dbReference type="PANTHER" id="PTHR24029:SF0">
    <property type="entry name" value="UVRABC SYSTEM PROTEIN B"/>
    <property type="match status" value="1"/>
</dbReference>
<evidence type="ECO:0000313" key="5">
    <source>
        <dbReference type="EMBL" id="KIX11057.1"/>
    </source>
</evidence>
<dbReference type="InterPro" id="IPR014001">
    <property type="entry name" value="Helicase_ATP-bd"/>
</dbReference>
<dbReference type="InterPro" id="IPR004807">
    <property type="entry name" value="UvrB"/>
</dbReference>
<keyword evidence="2" id="KW-0547">Nucleotide-binding</keyword>
<dbReference type="AlphaFoldDB" id="A0A0D2G7Z9"/>
<comment type="caution">
    <text evidence="5">The sequence shown here is derived from an EMBL/GenBank/DDBJ whole genome shotgun (WGS) entry which is preliminary data.</text>
</comment>
<proteinExistence type="predicted"/>
<keyword evidence="1" id="KW-0963">Cytoplasm</keyword>
<accession>A0A0D2G7Z9</accession>
<dbReference type="GO" id="GO:0003677">
    <property type="term" value="F:DNA binding"/>
    <property type="evidence" value="ECO:0007669"/>
    <property type="project" value="InterPro"/>
</dbReference>
<protein>
    <recommendedName>
        <fullName evidence="4">Helicase ATP-binding domain-containing protein</fullName>
    </recommendedName>
</protein>
<evidence type="ECO:0000256" key="1">
    <source>
        <dbReference type="ARBA" id="ARBA00022490"/>
    </source>
</evidence>
<evidence type="ECO:0000256" key="3">
    <source>
        <dbReference type="ARBA" id="ARBA00022840"/>
    </source>
</evidence>
<dbReference type="STRING" id="1429043.X474_26365"/>
<evidence type="ECO:0000256" key="2">
    <source>
        <dbReference type="ARBA" id="ARBA00022741"/>
    </source>
</evidence>